<evidence type="ECO:0000313" key="1">
    <source>
        <dbReference type="EMBL" id="GAA0946747.1"/>
    </source>
</evidence>
<dbReference type="Proteomes" id="UP001500542">
    <property type="component" value="Unassembled WGS sequence"/>
</dbReference>
<protein>
    <recommendedName>
        <fullName evidence="3">Transcriptional regulator</fullName>
    </recommendedName>
</protein>
<reference evidence="2" key="1">
    <citation type="journal article" date="2019" name="Int. J. Syst. Evol. Microbiol.">
        <title>The Global Catalogue of Microorganisms (GCM) 10K type strain sequencing project: providing services to taxonomists for standard genome sequencing and annotation.</title>
        <authorList>
            <consortium name="The Broad Institute Genomics Platform"/>
            <consortium name="The Broad Institute Genome Sequencing Center for Infectious Disease"/>
            <person name="Wu L."/>
            <person name="Ma J."/>
        </authorList>
    </citation>
    <scope>NUCLEOTIDE SEQUENCE [LARGE SCALE GENOMIC DNA]</scope>
    <source>
        <strain evidence="2">JCM 10977</strain>
    </source>
</reference>
<dbReference type="EMBL" id="BAAAHK010000009">
    <property type="protein sequence ID" value="GAA0946747.1"/>
    <property type="molecule type" value="Genomic_DNA"/>
</dbReference>
<keyword evidence="2" id="KW-1185">Reference proteome</keyword>
<evidence type="ECO:0008006" key="3">
    <source>
        <dbReference type="Google" id="ProtNLM"/>
    </source>
</evidence>
<dbReference type="Gene3D" id="1.25.40.10">
    <property type="entry name" value="Tetratricopeptide repeat domain"/>
    <property type="match status" value="1"/>
</dbReference>
<proteinExistence type="predicted"/>
<evidence type="ECO:0000313" key="2">
    <source>
        <dbReference type="Proteomes" id="UP001500542"/>
    </source>
</evidence>
<dbReference type="RefSeq" id="WP_343972768.1">
    <property type="nucleotide sequence ID" value="NZ_BAAAHK010000009.1"/>
</dbReference>
<dbReference type="SUPFAM" id="SSF48452">
    <property type="entry name" value="TPR-like"/>
    <property type="match status" value="1"/>
</dbReference>
<organism evidence="1 2">
    <name type="scientific">Kribbella koreensis</name>
    <dbReference type="NCBI Taxonomy" id="57909"/>
    <lineage>
        <taxon>Bacteria</taxon>
        <taxon>Bacillati</taxon>
        <taxon>Actinomycetota</taxon>
        <taxon>Actinomycetes</taxon>
        <taxon>Propionibacteriales</taxon>
        <taxon>Kribbellaceae</taxon>
        <taxon>Kribbella</taxon>
    </lineage>
</organism>
<comment type="caution">
    <text evidence="1">The sequence shown here is derived from an EMBL/GenBank/DDBJ whole genome shotgun (WGS) entry which is preliminary data.</text>
</comment>
<dbReference type="InterPro" id="IPR011990">
    <property type="entry name" value="TPR-like_helical_dom_sf"/>
</dbReference>
<sequence>MGTGRLRHPLAALRDQAGLPALAYLRKVDEQHRRLGYGPMALRREKVTRWESGSVVPDAAAQHAMGELHGVPHKVVKQLGWPAWLLQAFPDDHAVLHSPWTPEGTVASTAAAAQGGSMDRRGFLIATGATLSSLGADWAGALADPPAAAATGRRRVTDATIARLERRLDDLRRLDDVLGGGEIRPLAVAEFNLLSQLADAAVYDAETGRRLFSALAEAARICGWLHFDAGRHAAAQSYYISALRASASAGDRASGANVLAFMAIQTYSVGNPQDAVNLVRTAQRDARTATPLVRAMLHMRAGRALSKIGDRVGSARELDAARTTYAAGSSDDDPSWAYWMSAAEIEMTAASAALELEDPRQALASFAAARETSYAADGYARDNALFLVRSADAHLRLGDVDAACAAASQALAQSDGVDSSRPAGALDDFRKSLASYRTTRSAQDFLARSG</sequence>
<name>A0ABP4BCL0_9ACTN</name>
<accession>A0ABP4BCL0</accession>
<gene>
    <name evidence="1" type="ORF">GCM10009554_42950</name>
</gene>